<feature type="region of interest" description="Disordered" evidence="1">
    <location>
        <begin position="136"/>
        <end position="170"/>
    </location>
</feature>
<feature type="chain" id="PRO_5001599958" evidence="2">
    <location>
        <begin position="26"/>
        <end position="470"/>
    </location>
</feature>
<evidence type="ECO:0000256" key="2">
    <source>
        <dbReference type="SAM" id="SignalP"/>
    </source>
</evidence>
<accession>A0A061D2A3</accession>
<dbReference type="VEuPathDB" id="PiroplasmaDB:BBBOND_0110360"/>
<dbReference type="AlphaFoldDB" id="A0A061D2A3"/>
<dbReference type="EMBL" id="LK391707">
    <property type="protein sequence ID" value="CDR94738.1"/>
    <property type="molecule type" value="Genomic_DNA"/>
</dbReference>
<evidence type="ECO:0000313" key="4">
    <source>
        <dbReference type="Proteomes" id="UP000033188"/>
    </source>
</evidence>
<keyword evidence="2" id="KW-0732">Signal</keyword>
<dbReference type="Proteomes" id="UP000033188">
    <property type="component" value="Chromosome 1"/>
</dbReference>
<protein>
    <submittedName>
        <fullName evidence="3">Uncharacterized protein</fullName>
    </submittedName>
</protein>
<dbReference type="OMA" id="WIIMAMA"/>
<dbReference type="GeneID" id="24563279"/>
<dbReference type="KEGG" id="bbig:BBBOND_0110360"/>
<evidence type="ECO:0000313" key="3">
    <source>
        <dbReference type="EMBL" id="CDR94738.1"/>
    </source>
</evidence>
<dbReference type="OrthoDB" id="366465at2759"/>
<organism evidence="3 4">
    <name type="scientific">Babesia bigemina</name>
    <dbReference type="NCBI Taxonomy" id="5866"/>
    <lineage>
        <taxon>Eukaryota</taxon>
        <taxon>Sar</taxon>
        <taxon>Alveolata</taxon>
        <taxon>Apicomplexa</taxon>
        <taxon>Aconoidasida</taxon>
        <taxon>Piroplasmida</taxon>
        <taxon>Babesiidae</taxon>
        <taxon>Babesia</taxon>
    </lineage>
</organism>
<feature type="compositionally biased region" description="Basic and acidic residues" evidence="1">
    <location>
        <begin position="136"/>
        <end position="149"/>
    </location>
</feature>
<evidence type="ECO:0000256" key="1">
    <source>
        <dbReference type="SAM" id="MobiDB-lite"/>
    </source>
</evidence>
<gene>
    <name evidence="3" type="ORF">BBBOND_0110360</name>
</gene>
<name>A0A061D2A3_BABBI</name>
<dbReference type="RefSeq" id="XP_012766924.1">
    <property type="nucleotide sequence ID" value="XM_012911470.1"/>
</dbReference>
<proteinExistence type="predicted"/>
<reference evidence="4" key="1">
    <citation type="journal article" date="2014" name="Nucleic Acids Res.">
        <title>The evolutionary dynamics of variant antigen genes in Babesia reveal a history of genomic innovation underlying host-parasite interaction.</title>
        <authorList>
            <person name="Jackson A.P."/>
            <person name="Otto T.D."/>
            <person name="Darby A."/>
            <person name="Ramaprasad A."/>
            <person name="Xia D."/>
            <person name="Echaide I.E."/>
            <person name="Farber M."/>
            <person name="Gahlot S."/>
            <person name="Gamble J."/>
            <person name="Gupta D."/>
            <person name="Gupta Y."/>
            <person name="Jackson L."/>
            <person name="Malandrin L."/>
            <person name="Malas T.B."/>
            <person name="Moussa E."/>
            <person name="Nair M."/>
            <person name="Reid A.J."/>
            <person name="Sanders M."/>
            <person name="Sharma J."/>
            <person name="Tracey A."/>
            <person name="Quail M.A."/>
            <person name="Weir W."/>
            <person name="Wastling J.M."/>
            <person name="Hall N."/>
            <person name="Willadsen P."/>
            <person name="Lingelbach K."/>
            <person name="Shiels B."/>
            <person name="Tait A."/>
            <person name="Berriman M."/>
            <person name="Allred D.R."/>
            <person name="Pain A."/>
        </authorList>
    </citation>
    <scope>NUCLEOTIDE SEQUENCE [LARGE SCALE GENOMIC DNA]</scope>
    <source>
        <strain evidence="4">Bond</strain>
    </source>
</reference>
<keyword evidence="4" id="KW-1185">Reference proteome</keyword>
<sequence length="470" mass="52864">MVGGAAIKLVTALLMHLVAVPLAAAGIWDIAEMQHAHFLLNSPHPTLYTSLCDPEQSLLRRKFQIACFVSNNTPFNMWDNSPQNATSIIVMPELSFEQTYIMDITVRHAVRKASASVWLYRELTLQVAHIILESTKTQDGDENGGKDGLTDPASGEAHGTEDATGGVTPARGSAEYVSQMLVQRMKENVEKMMGDKSRLLKECVIAPKEMCRGHRNHITYLRDLFPNFLNASSRAASNFNAADGKTFPPRGDEELGAFGAANDDILIQYAKRFLVTQITMYTQDAKKTMEEALWLRECLLINEVNTLVYDMTEYSGELHRLIQELVVKIMNGYYHLVTIAIKMLDANLKAIRKLEPDEIWAQYAHSVSISQKFARDIKATLVEIMSAQHYKGLKDVFNRYALMTGRKRLITQPRRNSTTLLVLKTAAIRALKEEITVETAQRVFGIIGTREWFARLATEYRSVSAMISKK</sequence>
<feature type="signal peptide" evidence="2">
    <location>
        <begin position="1"/>
        <end position="25"/>
    </location>
</feature>